<evidence type="ECO:0000313" key="3">
    <source>
        <dbReference type="Proteomes" id="UP000245622"/>
    </source>
</evidence>
<dbReference type="AlphaFoldDB" id="A0A1V1HYE3"/>
<accession>A0A1V1HYE3</accession>
<keyword evidence="1" id="KW-0472">Membrane</keyword>
<dbReference type="RefSeq" id="WP_180702743.1">
    <property type="nucleotide sequence ID" value="NZ_LN555523.1"/>
</dbReference>
<protein>
    <submittedName>
        <fullName evidence="2">Uncharacterized protein</fullName>
    </submittedName>
</protein>
<feature type="transmembrane region" description="Helical" evidence="1">
    <location>
        <begin position="6"/>
        <end position="27"/>
    </location>
</feature>
<proteinExistence type="predicted"/>
<name>A0A1V1HYE3_9FIRM</name>
<keyword evidence="1" id="KW-1133">Transmembrane helix</keyword>
<feature type="transmembrane region" description="Helical" evidence="1">
    <location>
        <begin position="108"/>
        <end position="126"/>
    </location>
</feature>
<keyword evidence="3" id="KW-1185">Reference proteome</keyword>
<evidence type="ECO:0000256" key="1">
    <source>
        <dbReference type="SAM" id="Phobius"/>
    </source>
</evidence>
<keyword evidence="1" id="KW-0812">Transmembrane</keyword>
<dbReference type="GeneID" id="82204411"/>
<sequence length="193" mass="22887">MLPKLALSLTGFLPLYLVMIFMYSYVYLCIEQSKNIKNYILCTITIVLIIQIICIIIVNKYIKSKESLRITENEIIFSNIKEDKKAHMDYMMTYLLPLLTFDIDKVDIFYIVYTNIFIIIFVLLNAKSENLNINILLWFKGYSVYTGINNEGEEKVLLIKKKRFYNIRAKHDKYRFVSFGGSNDIYLCKRYIE</sequence>
<dbReference type="EMBL" id="LN555523">
    <property type="protein sequence ID" value="CED92990.1"/>
    <property type="molecule type" value="Genomic_DNA"/>
</dbReference>
<organism evidence="2 3">
    <name type="scientific">Romboutsia ilealis</name>
    <dbReference type="NCBI Taxonomy" id="1115758"/>
    <lineage>
        <taxon>Bacteria</taxon>
        <taxon>Bacillati</taxon>
        <taxon>Bacillota</taxon>
        <taxon>Clostridia</taxon>
        <taxon>Peptostreptococcales</taxon>
        <taxon>Peptostreptococcaceae</taxon>
        <taxon>Romboutsia</taxon>
    </lineage>
</organism>
<feature type="transmembrane region" description="Helical" evidence="1">
    <location>
        <begin position="39"/>
        <end position="58"/>
    </location>
</feature>
<dbReference type="Proteomes" id="UP000245622">
    <property type="component" value="Chromosome 1"/>
</dbReference>
<reference evidence="2 3" key="1">
    <citation type="submission" date="2014-04" db="EMBL/GenBank/DDBJ databases">
        <authorList>
            <person name="Hornung B.V."/>
        </authorList>
    </citation>
    <scope>NUCLEOTIDE SEQUENCE [LARGE SCALE GENOMIC DNA]</scope>
    <source>
        <strain evidence="2 3">CRIB</strain>
    </source>
</reference>
<gene>
    <name evidence="2" type="ORF">CRIB_233</name>
</gene>
<evidence type="ECO:0000313" key="2">
    <source>
        <dbReference type="EMBL" id="CED92990.1"/>
    </source>
</evidence>
<dbReference type="KEGG" id="ril:CRIB_233"/>